<keyword evidence="7" id="KW-1185">Reference proteome</keyword>
<sequence length="356" mass="37852">MENLDKIIQEAIQKAISERGHINILIAGRSGVGKSTLINSVFQGNFAETGQGKPVTKSTRQFSKDGIPLTIYDTRGLEMAEFQQTIDELEKLVADKCSERDSNLHIHVAWVCIQEDGRRVEDAEIKLHEMLSRHVPILSIVTKARSDNGFKAKVGELLPKAKNVIRVRAIREELDEGQVLEAMGLGTLIEATSELIPEGKRRALAASQKADVKYKISQARKVVAGSATLAAAAGASPIPFSDAAILAPIQIGMMAGITSVFGLELSKATLTTLTGSALGVTGATLIGRTIAVNLLKMIPGAGTAVGGAISAATASTLTVALGEAYIAVLANFFTENPEATPVIEDIVDRLKEKMRS</sequence>
<comment type="caution">
    <text evidence="6">The sequence shown here is derived from an EMBL/GenBank/DDBJ whole genome shotgun (WGS) entry which is preliminary data.</text>
</comment>
<dbReference type="Gene3D" id="3.40.50.300">
    <property type="entry name" value="P-loop containing nucleotide triphosphate hydrolases"/>
    <property type="match status" value="1"/>
</dbReference>
<dbReference type="InterPro" id="IPR006073">
    <property type="entry name" value="GTP-bd"/>
</dbReference>
<keyword evidence="4" id="KW-0472">Membrane</keyword>
<organism evidence="6 7">
    <name type="scientific">Rugamonas brunnea</name>
    <dbReference type="NCBI Taxonomy" id="2758569"/>
    <lineage>
        <taxon>Bacteria</taxon>
        <taxon>Pseudomonadati</taxon>
        <taxon>Pseudomonadota</taxon>
        <taxon>Betaproteobacteria</taxon>
        <taxon>Burkholderiales</taxon>
        <taxon>Oxalobacteraceae</taxon>
        <taxon>Telluria group</taxon>
        <taxon>Rugamonas</taxon>
    </lineage>
</organism>
<evidence type="ECO:0000256" key="1">
    <source>
        <dbReference type="ARBA" id="ARBA00004141"/>
    </source>
</evidence>
<evidence type="ECO:0000256" key="4">
    <source>
        <dbReference type="ARBA" id="ARBA00023136"/>
    </source>
</evidence>
<reference evidence="6 7" key="1">
    <citation type="submission" date="2020-07" db="EMBL/GenBank/DDBJ databases">
        <title>Novel species isolated from subtropical streams in China.</title>
        <authorList>
            <person name="Lu H."/>
        </authorList>
    </citation>
    <scope>NUCLEOTIDE SEQUENCE [LARGE SCALE GENOMIC DNA]</scope>
    <source>
        <strain evidence="6 7">LX20W</strain>
    </source>
</reference>
<dbReference type="Proteomes" id="UP000534388">
    <property type="component" value="Unassembled WGS sequence"/>
</dbReference>
<evidence type="ECO:0000313" key="7">
    <source>
        <dbReference type="Proteomes" id="UP000534388"/>
    </source>
</evidence>
<dbReference type="GO" id="GO:0005525">
    <property type="term" value="F:GTP binding"/>
    <property type="evidence" value="ECO:0007669"/>
    <property type="project" value="InterPro"/>
</dbReference>
<proteinExistence type="predicted"/>
<keyword evidence="2" id="KW-0812">Transmembrane</keyword>
<feature type="domain" description="G" evidence="5">
    <location>
        <begin position="24"/>
        <end position="143"/>
    </location>
</feature>
<evidence type="ECO:0000313" key="6">
    <source>
        <dbReference type="EMBL" id="MBA5640249.1"/>
    </source>
</evidence>
<dbReference type="Pfam" id="PF05128">
    <property type="entry name" value="DUF697"/>
    <property type="match status" value="1"/>
</dbReference>
<dbReference type="AlphaFoldDB" id="A0A7W2EX51"/>
<dbReference type="RefSeq" id="WP_182167492.1">
    <property type="nucleotide sequence ID" value="NZ_JACEZT010000029.1"/>
</dbReference>
<dbReference type="Pfam" id="PF01926">
    <property type="entry name" value="MMR_HSR1"/>
    <property type="match status" value="1"/>
</dbReference>
<dbReference type="CDD" id="cd00882">
    <property type="entry name" value="Ras_like_GTPase"/>
    <property type="match status" value="1"/>
</dbReference>
<protein>
    <submittedName>
        <fullName evidence="6">50S ribosome-binding GTPase</fullName>
    </submittedName>
</protein>
<dbReference type="GO" id="GO:0016020">
    <property type="term" value="C:membrane"/>
    <property type="evidence" value="ECO:0007669"/>
    <property type="project" value="UniProtKB-SubCell"/>
</dbReference>
<accession>A0A7W2EX51</accession>
<dbReference type="EMBL" id="JACEZT010000029">
    <property type="protein sequence ID" value="MBA5640249.1"/>
    <property type="molecule type" value="Genomic_DNA"/>
</dbReference>
<dbReference type="SUPFAM" id="SSF52540">
    <property type="entry name" value="P-loop containing nucleoside triphosphate hydrolases"/>
    <property type="match status" value="1"/>
</dbReference>
<evidence type="ECO:0000256" key="3">
    <source>
        <dbReference type="ARBA" id="ARBA00022989"/>
    </source>
</evidence>
<keyword evidence="3" id="KW-1133">Transmembrane helix</keyword>
<evidence type="ECO:0000256" key="2">
    <source>
        <dbReference type="ARBA" id="ARBA00022692"/>
    </source>
</evidence>
<dbReference type="InterPro" id="IPR021147">
    <property type="entry name" value="DUF697"/>
</dbReference>
<evidence type="ECO:0000259" key="5">
    <source>
        <dbReference type="Pfam" id="PF01926"/>
    </source>
</evidence>
<gene>
    <name evidence="6" type="ORF">H3H37_24595</name>
</gene>
<dbReference type="InterPro" id="IPR027417">
    <property type="entry name" value="P-loop_NTPase"/>
</dbReference>
<comment type="subcellular location">
    <subcellularLocation>
        <location evidence="1">Membrane</location>
        <topology evidence="1">Multi-pass membrane protein</topology>
    </subcellularLocation>
</comment>
<name>A0A7W2EX51_9BURK</name>